<comment type="similarity">
    <text evidence="1 7">Belongs to the SbcD family.</text>
</comment>
<evidence type="ECO:0000259" key="8">
    <source>
        <dbReference type="Pfam" id="PF00149"/>
    </source>
</evidence>
<dbReference type="EMBL" id="RYFI01000040">
    <property type="protein sequence ID" value="RXF67016.1"/>
    <property type="molecule type" value="Genomic_DNA"/>
</dbReference>
<dbReference type="InterPro" id="IPR029052">
    <property type="entry name" value="Metallo-depent_PP-like"/>
</dbReference>
<comment type="function">
    <text evidence="7">SbcCD cleaves DNA hairpin structures. These structures can inhibit DNA replication and are intermediates in certain DNA recombination reactions. The complex acts as a 3'-&gt;5' double strand exonuclease that can open hairpins. It also has a 5' single-strand endonuclease activity.</text>
</comment>
<feature type="domain" description="Nuclease SbcCD subunit D C-terminal" evidence="9">
    <location>
        <begin position="284"/>
        <end position="390"/>
    </location>
</feature>
<evidence type="ECO:0000313" key="10">
    <source>
        <dbReference type="EMBL" id="RXF67016.1"/>
    </source>
</evidence>
<evidence type="ECO:0000256" key="1">
    <source>
        <dbReference type="ARBA" id="ARBA00010555"/>
    </source>
</evidence>
<dbReference type="GO" id="GO:0006310">
    <property type="term" value="P:DNA recombination"/>
    <property type="evidence" value="ECO:0007669"/>
    <property type="project" value="UniProtKB-KW"/>
</dbReference>
<dbReference type="InterPro" id="IPR050535">
    <property type="entry name" value="DNA_Repair-Maintenance_Comp"/>
</dbReference>
<comment type="caution">
    <text evidence="10">The sequence shown here is derived from an EMBL/GenBank/DDBJ whole genome shotgun (WGS) entry which is preliminary data.</text>
</comment>
<sequence length="410" mass="44843">MIRVLHTADWHVGQTLRGFSREYEHRKVFERLEEIVVERNVDALIIAGDVFDSQNPSGEAQQLFYNALVRLSRAQPRMTTVIVAGNHDAAGRLEAPRPLLEAFKIRVVGNVRRHEGRIDAARHLVPIADAKGAVAAHILAVSYPTAACLPNLTRLDGESGSPVVAGVRSLYAELLDTLRGQMDSLPFVLTGHLHVAGGTESEGAERRILVGGQHAVPHDVFPTEASYVALGHLHKAQAVGRDTVRYSGSLIPLSATEQPYAHGVTLVSLDGAQVTSEHIPVDRPVPFLRLPETGDMRLTELGDYLTALGLQPDLPINERPFVQIRLARDGLPSGFREEIDRVAGNFPVRIVDARVAAIPDALNEAVFTDPLIRLAERDPEDLFKLAFEREFGAAPNAAHLDVFHRARAEA</sequence>
<dbReference type="PANTHER" id="PTHR30337">
    <property type="entry name" value="COMPONENT OF ATP-DEPENDENT DSDNA EXONUCLEASE"/>
    <property type="match status" value="1"/>
</dbReference>
<protein>
    <recommendedName>
        <fullName evidence="3 7">Nuclease SbcCD subunit D</fullName>
    </recommendedName>
</protein>
<keyword evidence="4 7" id="KW-0540">Nuclease</keyword>
<evidence type="ECO:0000256" key="6">
    <source>
        <dbReference type="ARBA" id="ARBA00022839"/>
    </source>
</evidence>
<keyword evidence="7" id="KW-0255">Endonuclease</keyword>
<dbReference type="InterPro" id="IPR026843">
    <property type="entry name" value="SbcD_C"/>
</dbReference>
<dbReference type="GO" id="GO:0004519">
    <property type="term" value="F:endonuclease activity"/>
    <property type="evidence" value="ECO:0007669"/>
    <property type="project" value="UniProtKB-KW"/>
</dbReference>
<dbReference type="CDD" id="cd00840">
    <property type="entry name" value="MPP_Mre11_N"/>
    <property type="match status" value="1"/>
</dbReference>
<reference evidence="10 11" key="1">
    <citation type="submission" date="2018-12" db="EMBL/GenBank/DDBJ databases">
        <title>bacterium Hansschlegelia zhihuaiae S113.</title>
        <authorList>
            <person name="He J."/>
        </authorList>
    </citation>
    <scope>NUCLEOTIDE SEQUENCE [LARGE SCALE GENOMIC DNA]</scope>
    <source>
        <strain evidence="10 11">S 113</strain>
    </source>
</reference>
<dbReference type="Proteomes" id="UP000289708">
    <property type="component" value="Unassembled WGS sequence"/>
</dbReference>
<evidence type="ECO:0000256" key="2">
    <source>
        <dbReference type="ARBA" id="ARBA00011322"/>
    </source>
</evidence>
<gene>
    <name evidence="7" type="primary">sbcD</name>
    <name evidence="10" type="ORF">EK403_21855</name>
</gene>
<dbReference type="Pfam" id="PF00149">
    <property type="entry name" value="Metallophos"/>
    <property type="match status" value="1"/>
</dbReference>
<dbReference type="GO" id="GO:0008408">
    <property type="term" value="F:3'-5' exonuclease activity"/>
    <property type="evidence" value="ECO:0007669"/>
    <property type="project" value="InterPro"/>
</dbReference>
<evidence type="ECO:0000313" key="11">
    <source>
        <dbReference type="Proteomes" id="UP000289708"/>
    </source>
</evidence>
<evidence type="ECO:0000256" key="7">
    <source>
        <dbReference type="RuleBase" id="RU363069"/>
    </source>
</evidence>
<evidence type="ECO:0000256" key="3">
    <source>
        <dbReference type="ARBA" id="ARBA00013365"/>
    </source>
</evidence>
<dbReference type="InterPro" id="IPR004593">
    <property type="entry name" value="SbcD"/>
</dbReference>
<dbReference type="PANTHER" id="PTHR30337:SF0">
    <property type="entry name" value="NUCLEASE SBCCD SUBUNIT D"/>
    <property type="match status" value="1"/>
</dbReference>
<keyword evidence="7" id="KW-0235">DNA replication</keyword>
<evidence type="ECO:0000256" key="5">
    <source>
        <dbReference type="ARBA" id="ARBA00022801"/>
    </source>
</evidence>
<evidence type="ECO:0000259" key="9">
    <source>
        <dbReference type="Pfam" id="PF12320"/>
    </source>
</evidence>
<dbReference type="AlphaFoldDB" id="A0A4Q0M376"/>
<dbReference type="OrthoDB" id="9773856at2"/>
<keyword evidence="5 7" id="KW-0378">Hydrolase</keyword>
<dbReference type="InterPro" id="IPR041796">
    <property type="entry name" value="Mre11_N"/>
</dbReference>
<dbReference type="NCBIfam" id="TIGR00619">
    <property type="entry name" value="sbcd"/>
    <property type="match status" value="1"/>
</dbReference>
<feature type="domain" description="Calcineurin-like phosphoesterase" evidence="8">
    <location>
        <begin position="2"/>
        <end position="95"/>
    </location>
</feature>
<comment type="subunit">
    <text evidence="2 7">Heterodimer of SbcC and SbcD.</text>
</comment>
<keyword evidence="7" id="KW-0233">DNA recombination</keyword>
<dbReference type="Gene3D" id="3.60.21.10">
    <property type="match status" value="1"/>
</dbReference>
<evidence type="ECO:0000256" key="4">
    <source>
        <dbReference type="ARBA" id="ARBA00022722"/>
    </source>
</evidence>
<dbReference type="InterPro" id="IPR004843">
    <property type="entry name" value="Calcineurin-like_PHP"/>
</dbReference>
<proteinExistence type="inferred from homology"/>
<accession>A0A4Q0M376</accession>
<dbReference type="SUPFAM" id="SSF56300">
    <property type="entry name" value="Metallo-dependent phosphatases"/>
    <property type="match status" value="1"/>
</dbReference>
<dbReference type="Pfam" id="PF12320">
    <property type="entry name" value="SbcD_C"/>
    <property type="match status" value="1"/>
</dbReference>
<name>A0A4Q0M376_9HYPH</name>
<dbReference type="GO" id="GO:0006260">
    <property type="term" value="P:DNA replication"/>
    <property type="evidence" value="ECO:0007669"/>
    <property type="project" value="UniProtKB-KW"/>
</dbReference>
<organism evidence="10 11">
    <name type="scientific">Hansschlegelia zhihuaiae</name>
    <dbReference type="NCBI Taxonomy" id="405005"/>
    <lineage>
        <taxon>Bacteria</taxon>
        <taxon>Pseudomonadati</taxon>
        <taxon>Pseudomonadota</taxon>
        <taxon>Alphaproteobacteria</taxon>
        <taxon>Hyphomicrobiales</taxon>
        <taxon>Methylopilaceae</taxon>
        <taxon>Hansschlegelia</taxon>
    </lineage>
</organism>
<keyword evidence="11" id="KW-1185">Reference proteome</keyword>
<dbReference type="RefSeq" id="WP_128779567.1">
    <property type="nucleotide sequence ID" value="NZ_RYFI01000040.1"/>
</dbReference>
<keyword evidence="6 7" id="KW-0269">Exonuclease</keyword>